<dbReference type="NCBIfam" id="TIGR01733">
    <property type="entry name" value="AA-adenyl-dom"/>
    <property type="match status" value="1"/>
</dbReference>
<dbReference type="Gene3D" id="3.30.300.30">
    <property type="match status" value="1"/>
</dbReference>
<dbReference type="InterPro" id="IPR042099">
    <property type="entry name" value="ANL_N_sf"/>
</dbReference>
<dbReference type="Gene3D" id="3.40.50.12780">
    <property type="entry name" value="N-terminal domain of ligase-like"/>
    <property type="match status" value="1"/>
</dbReference>
<evidence type="ECO:0000259" key="2">
    <source>
        <dbReference type="PROSITE" id="PS50075"/>
    </source>
</evidence>
<dbReference type="InterPro" id="IPR025110">
    <property type="entry name" value="AMP-bd_C"/>
</dbReference>
<accession>A0ABU6P562</accession>
<dbReference type="InterPro" id="IPR010071">
    <property type="entry name" value="AA_adenyl_dom"/>
</dbReference>
<dbReference type="InterPro" id="IPR045851">
    <property type="entry name" value="AMP-bd_C_sf"/>
</dbReference>
<feature type="domain" description="Carrier" evidence="2">
    <location>
        <begin position="419"/>
        <end position="494"/>
    </location>
</feature>
<dbReference type="InterPro" id="IPR036736">
    <property type="entry name" value="ACP-like_sf"/>
</dbReference>
<evidence type="ECO:0000256" key="1">
    <source>
        <dbReference type="ARBA" id="ARBA00006432"/>
    </source>
</evidence>
<dbReference type="InterPro" id="IPR029058">
    <property type="entry name" value="AB_hydrolase_fold"/>
</dbReference>
<dbReference type="Pfam" id="PF13193">
    <property type="entry name" value="AMP-binding_C"/>
    <property type="match status" value="1"/>
</dbReference>
<dbReference type="InterPro" id="IPR000873">
    <property type="entry name" value="AMP-dep_synth/lig_dom"/>
</dbReference>
<dbReference type="Pfam" id="PF00501">
    <property type="entry name" value="AMP-binding"/>
    <property type="match status" value="1"/>
</dbReference>
<dbReference type="PANTHER" id="PTHR45527">
    <property type="entry name" value="NONRIBOSOMAL PEPTIDE SYNTHETASE"/>
    <property type="match status" value="1"/>
</dbReference>
<dbReference type="SUPFAM" id="SSF53474">
    <property type="entry name" value="alpha/beta-Hydrolases"/>
    <property type="match status" value="1"/>
</dbReference>
<dbReference type="Gene3D" id="1.10.287.490">
    <property type="entry name" value="Helix hairpin bin"/>
    <property type="match status" value="1"/>
</dbReference>
<dbReference type="RefSeq" id="WP_328016033.1">
    <property type="nucleotide sequence ID" value="NZ_JARTFS010000030.1"/>
</dbReference>
<dbReference type="InterPro" id="IPR020845">
    <property type="entry name" value="AMP-binding_CS"/>
</dbReference>
<proteinExistence type="inferred from homology"/>
<dbReference type="PROSITE" id="PS00455">
    <property type="entry name" value="AMP_BINDING"/>
    <property type="match status" value="1"/>
</dbReference>
<feature type="non-terminal residue" evidence="3">
    <location>
        <position position="1"/>
    </location>
</feature>
<sequence>PIDPDYPEQRIKYLLEDSGTNIILTNNKDSLKFNKETVFLDEDFYKYSIDNIDCISNSNQLAYVIYTSGSTGKPKGAMITQKGLVNYITWANKVYVQDEALDFALYSSISFDLTVTSIFTPLISGNKILVYGNDENEPLIRKVFKENKAGIVKLTPSHLSLIKDIDNSNSNIKRLILGGEDLKSELAQEVSQSFNNNIEIYNEYGPTETTVGCMIYKYDLNRDKETSIPIGKAADNVQIYIMDNKQEVLPVGIEGELYISGDGVAAGYLNRPELTAEKFMYNPYISSERMYRTGDLAKWMPDGNIEFLGRIDHQVKIRGYRIELGEIEKEIAKSGKVKETIVVARTDGDNQYLCAYVVLKEETDINEIQNHLSNELPGYMVPSAFVVLEEIPLTENGKVNINILPTPNESLDRGKGYEPPRNDLEERLVHIWEGILNIKKIGINTNLFEIGANSLNVMTFVSKLYTELNFRVPFKDIFDKPTIRSLSTFLENAKELLKDYTEDCIQLSSSTFSDKKLFCFPPAASLGIAYMGLAKHLEKYSVFSFNFIKSESRIKQYVNIIKEHQPEGPYTLVGYSAGGVLAFDVAKELNRQGYEVEDLILIDSTYRTDVEKNLLTEEEYKKELYDNFDLEKYKDLEKLVSDYLIDLIMKSYIYVQGTITNGRIDGNINYIKSVKEKDEENILLWAGATKKKFRIIQGFGTHMEMLSNLNPDILEKNAKVIDEVLSFETV</sequence>
<dbReference type="Gene3D" id="3.40.50.1820">
    <property type="entry name" value="alpha/beta hydrolase"/>
    <property type="match status" value="1"/>
</dbReference>
<dbReference type="PANTHER" id="PTHR45527:SF1">
    <property type="entry name" value="FATTY ACID SYNTHASE"/>
    <property type="match status" value="1"/>
</dbReference>
<reference evidence="3 4" key="1">
    <citation type="submission" date="2023-03" db="EMBL/GenBank/DDBJ databases">
        <title>Bacillus Genome Sequencing.</title>
        <authorList>
            <person name="Dunlap C."/>
        </authorList>
    </citation>
    <scope>NUCLEOTIDE SEQUENCE [LARGE SCALE GENOMIC DNA]</scope>
    <source>
        <strain evidence="3 4">NRS-1717</strain>
    </source>
</reference>
<dbReference type="InterPro" id="IPR001031">
    <property type="entry name" value="Thioesterase"/>
</dbReference>
<dbReference type="SUPFAM" id="SSF47336">
    <property type="entry name" value="ACP-like"/>
    <property type="match status" value="1"/>
</dbReference>
<dbReference type="EMBL" id="JARTFS010000030">
    <property type="protein sequence ID" value="MED4404215.1"/>
    <property type="molecule type" value="Genomic_DNA"/>
</dbReference>
<dbReference type="Pfam" id="PF00550">
    <property type="entry name" value="PP-binding"/>
    <property type="match status" value="1"/>
</dbReference>
<protein>
    <submittedName>
        <fullName evidence="3">Amino acid adenylation domain-containing protein</fullName>
    </submittedName>
</protein>
<evidence type="ECO:0000313" key="4">
    <source>
        <dbReference type="Proteomes" id="UP001342826"/>
    </source>
</evidence>
<dbReference type="PROSITE" id="PS50075">
    <property type="entry name" value="CARRIER"/>
    <property type="match status" value="1"/>
</dbReference>
<comment type="caution">
    <text evidence="3">The sequence shown here is derived from an EMBL/GenBank/DDBJ whole genome shotgun (WGS) entry which is preliminary data.</text>
</comment>
<gene>
    <name evidence="3" type="ORF">P9271_23375</name>
</gene>
<evidence type="ECO:0000313" key="3">
    <source>
        <dbReference type="EMBL" id="MED4404215.1"/>
    </source>
</evidence>
<dbReference type="InterPro" id="IPR009081">
    <property type="entry name" value="PP-bd_ACP"/>
</dbReference>
<name>A0ABU6P562_9BACI</name>
<keyword evidence="4" id="KW-1185">Reference proteome</keyword>
<organism evidence="3 4">
    <name type="scientific">Metabacillus fastidiosus</name>
    <dbReference type="NCBI Taxonomy" id="1458"/>
    <lineage>
        <taxon>Bacteria</taxon>
        <taxon>Bacillati</taxon>
        <taxon>Bacillota</taxon>
        <taxon>Bacilli</taxon>
        <taxon>Bacillales</taxon>
        <taxon>Bacillaceae</taxon>
        <taxon>Metabacillus</taxon>
    </lineage>
</organism>
<dbReference type="SUPFAM" id="SSF56801">
    <property type="entry name" value="Acetyl-CoA synthetase-like"/>
    <property type="match status" value="1"/>
</dbReference>
<dbReference type="Pfam" id="PF00975">
    <property type="entry name" value="Thioesterase"/>
    <property type="match status" value="1"/>
</dbReference>
<dbReference type="Gene3D" id="1.10.1200.10">
    <property type="entry name" value="ACP-like"/>
    <property type="match status" value="1"/>
</dbReference>
<dbReference type="Proteomes" id="UP001342826">
    <property type="component" value="Unassembled WGS sequence"/>
</dbReference>
<comment type="similarity">
    <text evidence="1">Belongs to the ATP-dependent AMP-binding enzyme family.</text>
</comment>